<accession>T0L7J4</accession>
<gene>
    <name evidence="11" type="ORF">NAPIS_ORF01973</name>
</gene>
<dbReference type="InterPro" id="IPR011527">
    <property type="entry name" value="ABC1_TM_dom"/>
</dbReference>
<evidence type="ECO:0000313" key="11">
    <source>
        <dbReference type="EMBL" id="EQB60464.1"/>
    </source>
</evidence>
<evidence type="ECO:0000256" key="2">
    <source>
        <dbReference type="ARBA" id="ARBA00022692"/>
    </source>
</evidence>
<keyword evidence="6 8" id="KW-0472">Membrane</keyword>
<dbReference type="GO" id="GO:0140359">
    <property type="term" value="F:ABC-type transporter activity"/>
    <property type="evidence" value="ECO:0007669"/>
    <property type="project" value="InterPro"/>
</dbReference>
<feature type="domain" description="ABC transporter" evidence="9">
    <location>
        <begin position="346"/>
        <end position="571"/>
    </location>
</feature>
<dbReference type="Pfam" id="PF00664">
    <property type="entry name" value="ABC_membrane"/>
    <property type="match status" value="1"/>
</dbReference>
<dbReference type="SUPFAM" id="SSF52540">
    <property type="entry name" value="P-loop containing nucleoside triphosphate hydrolases"/>
    <property type="match status" value="1"/>
</dbReference>
<dbReference type="EMBL" id="KE647285">
    <property type="protein sequence ID" value="EQB60464.1"/>
    <property type="molecule type" value="Genomic_DNA"/>
</dbReference>
<evidence type="ECO:0000256" key="8">
    <source>
        <dbReference type="SAM" id="Phobius"/>
    </source>
</evidence>
<dbReference type="HOGENOM" id="CLU_000604_84_3_1"/>
<dbReference type="AlphaFoldDB" id="T0L7J4"/>
<dbReference type="OrthoDB" id="6500128at2759"/>
<feature type="transmembrane region" description="Helical" evidence="8">
    <location>
        <begin position="28"/>
        <end position="52"/>
    </location>
</feature>
<keyword evidence="2 8" id="KW-0812">Transmembrane</keyword>
<dbReference type="Gene3D" id="1.20.1560.10">
    <property type="entry name" value="ABC transporter type 1, transmembrane domain"/>
    <property type="match status" value="1"/>
</dbReference>
<name>T0L7J4_9MICR</name>
<dbReference type="Gene3D" id="3.40.50.300">
    <property type="entry name" value="P-loop containing nucleotide triphosphate hydrolases"/>
    <property type="match status" value="1"/>
</dbReference>
<feature type="transmembrane region" description="Helical" evidence="8">
    <location>
        <begin position="72"/>
        <end position="96"/>
    </location>
</feature>
<evidence type="ECO:0000256" key="5">
    <source>
        <dbReference type="ARBA" id="ARBA00022989"/>
    </source>
</evidence>
<dbReference type="Pfam" id="PF00005">
    <property type="entry name" value="ABC_tran"/>
    <property type="match status" value="1"/>
</dbReference>
<protein>
    <submittedName>
        <fullName evidence="11">Abc transporter</fullName>
    </submittedName>
</protein>
<evidence type="ECO:0000259" key="10">
    <source>
        <dbReference type="PROSITE" id="PS50929"/>
    </source>
</evidence>
<evidence type="ECO:0000313" key="12">
    <source>
        <dbReference type="Proteomes" id="UP000053780"/>
    </source>
</evidence>
<proteinExistence type="inferred from homology"/>
<keyword evidence="4" id="KW-0067">ATP-binding</keyword>
<dbReference type="PANTHER" id="PTHR24221">
    <property type="entry name" value="ATP-BINDING CASSETTE SUB-FAMILY B"/>
    <property type="match status" value="1"/>
</dbReference>
<dbReference type="PANTHER" id="PTHR24221:SF654">
    <property type="entry name" value="ATP-BINDING CASSETTE SUB-FAMILY B MEMBER 6"/>
    <property type="match status" value="1"/>
</dbReference>
<dbReference type="GO" id="GO:0005524">
    <property type="term" value="F:ATP binding"/>
    <property type="evidence" value="ECO:0007669"/>
    <property type="project" value="UniProtKB-KW"/>
</dbReference>
<keyword evidence="5 8" id="KW-1133">Transmembrane helix</keyword>
<dbReference type="InterPro" id="IPR003439">
    <property type="entry name" value="ABC_transporter-like_ATP-bd"/>
</dbReference>
<evidence type="ECO:0000256" key="7">
    <source>
        <dbReference type="ARBA" id="ARBA00024363"/>
    </source>
</evidence>
<organism evidence="11 12">
    <name type="scientific">Vairimorpha apis BRL 01</name>
    <dbReference type="NCBI Taxonomy" id="1037528"/>
    <lineage>
        <taxon>Eukaryota</taxon>
        <taxon>Fungi</taxon>
        <taxon>Fungi incertae sedis</taxon>
        <taxon>Microsporidia</taxon>
        <taxon>Nosematidae</taxon>
        <taxon>Vairimorpha</taxon>
    </lineage>
</organism>
<dbReference type="GO" id="GO:0016020">
    <property type="term" value="C:membrane"/>
    <property type="evidence" value="ECO:0007669"/>
    <property type="project" value="UniProtKB-SubCell"/>
</dbReference>
<evidence type="ECO:0000256" key="1">
    <source>
        <dbReference type="ARBA" id="ARBA00004141"/>
    </source>
</evidence>
<feature type="transmembrane region" description="Helical" evidence="8">
    <location>
        <begin position="166"/>
        <end position="189"/>
    </location>
</feature>
<dbReference type="GO" id="GO:0016887">
    <property type="term" value="F:ATP hydrolysis activity"/>
    <property type="evidence" value="ECO:0007669"/>
    <property type="project" value="InterPro"/>
</dbReference>
<evidence type="ECO:0000256" key="4">
    <source>
        <dbReference type="ARBA" id="ARBA00022840"/>
    </source>
</evidence>
<sequence>MKRKHFTQNSFFYDLTFKYLLENPMFKIYIIPIMLIIYFAAELHNSIILSVGEMERFLMYDVKYNYPIYLCLTYLLWICSHYVLTFAYEILFTIYIQSTMVHAYKFHIKNYLVLHHDDFASLGTGKIHSLIERRTEGACKFIEILFMNFGFNITSLIVVYRSLSTSFGYSVCFFNVGVLVLYILFSIFASYQVYKARTKANADYNECSNRIYGILQNYDVIKSYNNDILEVEKLNKKCESVEKSYYWFDVVQNFTKYIQSLIIVIPNSCLIYLAFNGKGFTSLNTAIGFSLYSKQFMTMQAKMDKFGREGLNFLQSYVDITDNQLSNKKLDDNMKSLKITKHEKNIKFKNFTFNFNGQILVNNFNIEIKKGEKIAIVGKNGSGKSTLMKSLLGFYDFGGQILIDDIDIAHIQINSLRNLISYIPQIPYLVEGSVIKNLKYSNKKISDLELEKKCIEFNTHHIFSKLEYGYLTNVGESGKFLSGGQRQQVNFMRGVIKDGDIFLLDEPTANLDHEAEKELLNKIFINLCDKTVMLIIHNFEYLKHFDRILGFNNGNIVVYDCYEEFLKYSYLY</sequence>
<dbReference type="InterPro" id="IPR039421">
    <property type="entry name" value="Type_1_exporter"/>
</dbReference>
<evidence type="ECO:0000256" key="6">
    <source>
        <dbReference type="ARBA" id="ARBA00023136"/>
    </source>
</evidence>
<dbReference type="Proteomes" id="UP000053780">
    <property type="component" value="Unassembled WGS sequence"/>
</dbReference>
<feature type="domain" description="ABC transmembrane type-1" evidence="10">
    <location>
        <begin position="70"/>
        <end position="299"/>
    </location>
</feature>
<dbReference type="VEuPathDB" id="MicrosporidiaDB:NAPIS_ORF01973"/>
<dbReference type="InterPro" id="IPR036640">
    <property type="entry name" value="ABC1_TM_sf"/>
</dbReference>
<dbReference type="SUPFAM" id="SSF90123">
    <property type="entry name" value="ABC transporter transmembrane region"/>
    <property type="match status" value="1"/>
</dbReference>
<dbReference type="SMART" id="SM00382">
    <property type="entry name" value="AAA"/>
    <property type="match status" value="1"/>
</dbReference>
<evidence type="ECO:0000256" key="3">
    <source>
        <dbReference type="ARBA" id="ARBA00022741"/>
    </source>
</evidence>
<keyword evidence="3" id="KW-0547">Nucleotide-binding</keyword>
<dbReference type="InterPro" id="IPR003593">
    <property type="entry name" value="AAA+_ATPase"/>
</dbReference>
<feature type="transmembrane region" description="Helical" evidence="8">
    <location>
        <begin position="141"/>
        <end position="160"/>
    </location>
</feature>
<reference evidence="11 12" key="1">
    <citation type="journal article" date="2013" name="BMC Genomics">
        <title>Genome sequencing and comparative genomics of honey bee microsporidia, Nosema apis reveal novel insights into host-parasite interactions.</title>
        <authorList>
            <person name="Chen Yp."/>
            <person name="Pettis J.S."/>
            <person name="Zhao Y."/>
            <person name="Liu X."/>
            <person name="Tallon L.J."/>
            <person name="Sadzewicz L.D."/>
            <person name="Li R."/>
            <person name="Zheng H."/>
            <person name="Huang S."/>
            <person name="Zhang X."/>
            <person name="Hamilton M.C."/>
            <person name="Pernal S.F."/>
            <person name="Melathopoulos A.P."/>
            <person name="Yan X."/>
            <person name="Evans J.D."/>
        </authorList>
    </citation>
    <scope>NUCLEOTIDE SEQUENCE [LARGE SCALE GENOMIC DNA]</scope>
    <source>
        <strain evidence="11 12">BRL 01</strain>
    </source>
</reference>
<comment type="subcellular location">
    <subcellularLocation>
        <location evidence="1">Membrane</location>
        <topology evidence="1">Multi-pass membrane protein</topology>
    </subcellularLocation>
</comment>
<comment type="similarity">
    <text evidence="7">Belongs to the ABC transporter superfamily. ABCB family. Heavy Metal importer (TC 3.A.1.210) subfamily.</text>
</comment>
<dbReference type="PROSITE" id="PS50893">
    <property type="entry name" value="ABC_TRANSPORTER_2"/>
    <property type="match status" value="1"/>
</dbReference>
<dbReference type="PROSITE" id="PS50929">
    <property type="entry name" value="ABC_TM1F"/>
    <property type="match status" value="1"/>
</dbReference>
<evidence type="ECO:0000259" key="9">
    <source>
        <dbReference type="PROSITE" id="PS50893"/>
    </source>
</evidence>
<keyword evidence="12" id="KW-1185">Reference proteome</keyword>
<dbReference type="InterPro" id="IPR027417">
    <property type="entry name" value="P-loop_NTPase"/>
</dbReference>